<keyword evidence="7" id="KW-0472">Membrane</keyword>
<feature type="signal peptide" evidence="8">
    <location>
        <begin position="1"/>
        <end position="19"/>
    </location>
</feature>
<dbReference type="STRING" id="77586.A0A0D9WG63"/>
<dbReference type="Pfam" id="PF12819">
    <property type="entry name" value="Malectin_like"/>
    <property type="match status" value="1"/>
</dbReference>
<evidence type="ECO:0000256" key="8">
    <source>
        <dbReference type="SAM" id="SignalP"/>
    </source>
</evidence>
<organism evidence="11 12">
    <name type="scientific">Leersia perrieri</name>
    <dbReference type="NCBI Taxonomy" id="77586"/>
    <lineage>
        <taxon>Eukaryota</taxon>
        <taxon>Viridiplantae</taxon>
        <taxon>Streptophyta</taxon>
        <taxon>Embryophyta</taxon>
        <taxon>Tracheophyta</taxon>
        <taxon>Spermatophyta</taxon>
        <taxon>Magnoliopsida</taxon>
        <taxon>Liliopsida</taxon>
        <taxon>Poales</taxon>
        <taxon>Poaceae</taxon>
        <taxon>BOP clade</taxon>
        <taxon>Oryzoideae</taxon>
        <taxon>Oryzeae</taxon>
        <taxon>Oryzinae</taxon>
        <taxon>Leersia</taxon>
    </lineage>
</organism>
<evidence type="ECO:0000256" key="6">
    <source>
        <dbReference type="ARBA" id="ARBA00022989"/>
    </source>
</evidence>
<dbReference type="eggNOG" id="KOG0619">
    <property type="taxonomic scope" value="Eukaryota"/>
</dbReference>
<keyword evidence="6" id="KW-1133">Transmembrane helix</keyword>
<evidence type="ECO:0000256" key="3">
    <source>
        <dbReference type="ARBA" id="ARBA00022692"/>
    </source>
</evidence>
<keyword evidence="12" id="KW-1185">Reference proteome</keyword>
<keyword evidence="5" id="KW-0677">Repeat</keyword>
<dbReference type="InterPro" id="IPR024788">
    <property type="entry name" value="Malectin-like_Carb-bd_dom"/>
</dbReference>
<dbReference type="HOGENOM" id="CLU_000288_41_5_1"/>
<comment type="subcellular location">
    <subcellularLocation>
        <location evidence="1">Membrane</location>
        <topology evidence="1">Single-pass membrane protein</topology>
    </subcellularLocation>
</comment>
<evidence type="ECO:0000256" key="5">
    <source>
        <dbReference type="ARBA" id="ARBA00022737"/>
    </source>
</evidence>
<evidence type="ECO:0000256" key="2">
    <source>
        <dbReference type="ARBA" id="ARBA00022614"/>
    </source>
</evidence>
<feature type="domain" description="Leucine-rich repeat-containing N-terminal plant-type" evidence="9">
    <location>
        <begin position="358"/>
        <end position="396"/>
    </location>
</feature>
<dbReference type="Pfam" id="PF08263">
    <property type="entry name" value="LRRNT_2"/>
    <property type="match status" value="1"/>
</dbReference>
<reference evidence="12" key="2">
    <citation type="submission" date="2013-12" db="EMBL/GenBank/DDBJ databases">
        <authorList>
            <person name="Yu Y."/>
            <person name="Lee S."/>
            <person name="de Baynast K."/>
            <person name="Wissotski M."/>
            <person name="Liu L."/>
            <person name="Talag J."/>
            <person name="Goicoechea J."/>
            <person name="Angelova A."/>
            <person name="Jetty R."/>
            <person name="Kudrna D."/>
            <person name="Golser W."/>
            <person name="Rivera L."/>
            <person name="Zhang J."/>
            <person name="Wing R."/>
        </authorList>
    </citation>
    <scope>NUCLEOTIDE SEQUENCE</scope>
</reference>
<evidence type="ECO:0000256" key="1">
    <source>
        <dbReference type="ARBA" id="ARBA00004167"/>
    </source>
</evidence>
<protein>
    <recommendedName>
        <fullName evidence="13">Malectin-like domain-containing protein</fullName>
    </recommendedName>
</protein>
<dbReference type="InterPro" id="IPR032675">
    <property type="entry name" value="LRR_dom_sf"/>
</dbReference>
<accession>A0A0D9WG63</accession>
<evidence type="ECO:0000256" key="7">
    <source>
        <dbReference type="ARBA" id="ARBA00023136"/>
    </source>
</evidence>
<dbReference type="EnsemblPlants" id="LPERR05G12170.1">
    <property type="protein sequence ID" value="LPERR05G12170.1"/>
    <property type="gene ID" value="LPERR05G12170"/>
</dbReference>
<name>A0A0D9WG63_9ORYZ</name>
<proteinExistence type="predicted"/>
<dbReference type="SUPFAM" id="SSF52058">
    <property type="entry name" value="L domain-like"/>
    <property type="match status" value="1"/>
</dbReference>
<feature type="domain" description="Malectin-like" evidence="10">
    <location>
        <begin position="31"/>
        <end position="347"/>
    </location>
</feature>
<dbReference type="AlphaFoldDB" id="A0A0D9WG63"/>
<dbReference type="Proteomes" id="UP000032180">
    <property type="component" value="Chromosome 5"/>
</dbReference>
<dbReference type="Gramene" id="LPERR05G12170.1">
    <property type="protein sequence ID" value="LPERR05G12170.1"/>
    <property type="gene ID" value="LPERR05G12170"/>
</dbReference>
<evidence type="ECO:0000259" key="10">
    <source>
        <dbReference type="Pfam" id="PF12819"/>
    </source>
</evidence>
<evidence type="ECO:0000256" key="4">
    <source>
        <dbReference type="ARBA" id="ARBA00022729"/>
    </source>
</evidence>
<evidence type="ECO:0000259" key="9">
    <source>
        <dbReference type="Pfam" id="PF08263"/>
    </source>
</evidence>
<keyword evidence="3" id="KW-0812">Transmembrane</keyword>
<evidence type="ECO:0008006" key="13">
    <source>
        <dbReference type="Google" id="ProtNLM"/>
    </source>
</evidence>
<dbReference type="GO" id="GO:0016020">
    <property type="term" value="C:membrane"/>
    <property type="evidence" value="ECO:0007669"/>
    <property type="project" value="UniProtKB-SubCell"/>
</dbReference>
<sequence length="482" mass="52359">MRAALVVLLLAALLGLAAAQPPPFRGFHYLLDCGGAASTTDSRGLSWIPDGAYVTAGEPLRLTDQGLLDPALATRRVFPFRPGAKFCYELPVDRNRRYLLRPTFFYGASPSSSPPPVFDLIVDGTFWTAVNTTDDVLAGSASYYEAVFGASGRNMSFCLGVNPEYTDAGPFINALQVIQLHDSVYNATNFTSNAMGLIARTKFGSTDDVQRYPDDSFDRYWQPFPDSKHAVSSTHNVTSADFWNLPPPGVFNTALVAEQDAPLVLQWPPISLQNDSYYVALYFADTKSENSRTFDVYIDDYLFYRGLTVTSAGLSVFATQWVLSGLSRVILTPVSGLPPLINAGEVFGLFSLGGYTLPRDARALESIKRSLQNVPDDWNGDPCLPHGYAWTGVTCDTGPMPRVISLNISSRGLSGYLSSDIATLTALIDISFANNSLSGPIPNLGNLTKLQRLHLQDNKLNGTIPLTMGTITSLREIGFGDA</sequence>
<dbReference type="FunFam" id="3.80.10.10:FF:000129">
    <property type="entry name" value="Leucine-rich repeat receptor-like kinase"/>
    <property type="match status" value="1"/>
</dbReference>
<evidence type="ECO:0000313" key="12">
    <source>
        <dbReference type="Proteomes" id="UP000032180"/>
    </source>
</evidence>
<dbReference type="Gene3D" id="3.80.10.10">
    <property type="entry name" value="Ribonuclease Inhibitor"/>
    <property type="match status" value="1"/>
</dbReference>
<reference evidence="11" key="3">
    <citation type="submission" date="2015-04" db="UniProtKB">
        <authorList>
            <consortium name="EnsemblPlants"/>
        </authorList>
    </citation>
    <scope>IDENTIFICATION</scope>
</reference>
<dbReference type="PANTHER" id="PTHR45631:SF3">
    <property type="entry name" value="OS05G0393100 PROTEIN"/>
    <property type="match status" value="1"/>
</dbReference>
<dbReference type="PANTHER" id="PTHR45631">
    <property type="entry name" value="OS07G0107800 PROTEIN-RELATED"/>
    <property type="match status" value="1"/>
</dbReference>
<feature type="chain" id="PRO_5002348624" description="Malectin-like domain-containing protein" evidence="8">
    <location>
        <begin position="20"/>
        <end position="482"/>
    </location>
</feature>
<dbReference type="Gene3D" id="2.60.120.430">
    <property type="entry name" value="Galactose-binding lectin"/>
    <property type="match status" value="2"/>
</dbReference>
<keyword evidence="2" id="KW-0433">Leucine-rich repeat</keyword>
<reference evidence="11 12" key="1">
    <citation type="submission" date="2012-08" db="EMBL/GenBank/DDBJ databases">
        <title>Oryza genome evolution.</title>
        <authorList>
            <person name="Wing R.A."/>
        </authorList>
    </citation>
    <scope>NUCLEOTIDE SEQUENCE</scope>
</reference>
<keyword evidence="4 8" id="KW-0732">Signal</keyword>
<dbReference type="InterPro" id="IPR013210">
    <property type="entry name" value="LRR_N_plant-typ"/>
</dbReference>
<evidence type="ECO:0000313" key="11">
    <source>
        <dbReference type="EnsemblPlants" id="LPERR05G12170.1"/>
    </source>
</evidence>